<feature type="domain" description="PIN" evidence="2">
    <location>
        <begin position="5"/>
        <end position="121"/>
    </location>
</feature>
<sequence>MIDKVVLDASVVIDLFAGRNKERVRVTEALFECFQKKGIKLLAPRLLLVEVAGVLVRFIPPERVASVISILKESVITVPDDIFYEDAVELALSTGSRGADSYYLGVAKVMDAVLVTSDKVQAINAKRAKIRSFYVLSEGNDLLAMLGCHDGGSRDN</sequence>
<evidence type="ECO:0000256" key="1">
    <source>
        <dbReference type="ARBA" id="ARBA00022842"/>
    </source>
</evidence>
<accession>A0A977KAS6</accession>
<reference evidence="3" key="1">
    <citation type="submission" date="2013-11" db="EMBL/GenBank/DDBJ databases">
        <title>Comparative genomics of Ignicoccus.</title>
        <authorList>
            <person name="Podar M."/>
        </authorList>
    </citation>
    <scope>NUCLEOTIDE SEQUENCE</scope>
    <source>
        <strain evidence="3">DSM 13166</strain>
    </source>
</reference>
<dbReference type="AlphaFoldDB" id="A0A977KAS6"/>
<keyword evidence="1" id="KW-0460">Magnesium</keyword>
<keyword evidence="4" id="KW-1185">Reference proteome</keyword>
<dbReference type="InterPro" id="IPR051619">
    <property type="entry name" value="TypeII_TA_RNase_PINc/VapC"/>
</dbReference>
<dbReference type="PANTHER" id="PTHR35901:SF1">
    <property type="entry name" value="EXONUCLEASE VAPC9"/>
    <property type="match status" value="1"/>
</dbReference>
<evidence type="ECO:0000313" key="3">
    <source>
        <dbReference type="EMBL" id="UXD22234.1"/>
    </source>
</evidence>
<dbReference type="PANTHER" id="PTHR35901">
    <property type="entry name" value="RIBONUCLEASE VAPC3"/>
    <property type="match status" value="1"/>
</dbReference>
<dbReference type="KEGG" id="ipc:IPA_02780"/>
<organism evidence="3 4">
    <name type="scientific">Ignicoccus pacificus DSM 13166</name>
    <dbReference type="NCBI Taxonomy" id="940294"/>
    <lineage>
        <taxon>Archaea</taxon>
        <taxon>Thermoproteota</taxon>
        <taxon>Thermoprotei</taxon>
        <taxon>Desulfurococcales</taxon>
        <taxon>Desulfurococcaceae</taxon>
        <taxon>Ignicoccus</taxon>
    </lineage>
</organism>
<dbReference type="Proteomes" id="UP001063698">
    <property type="component" value="Chromosome"/>
</dbReference>
<protein>
    <recommendedName>
        <fullName evidence="2">PIN domain-containing protein</fullName>
    </recommendedName>
</protein>
<evidence type="ECO:0000259" key="2">
    <source>
        <dbReference type="Pfam" id="PF01850"/>
    </source>
</evidence>
<dbReference type="EMBL" id="CP006868">
    <property type="protein sequence ID" value="UXD22234.1"/>
    <property type="molecule type" value="Genomic_DNA"/>
</dbReference>
<dbReference type="InterPro" id="IPR044153">
    <property type="entry name" value="PIN_Pae0151-like"/>
</dbReference>
<proteinExistence type="predicted"/>
<dbReference type="SUPFAM" id="SSF88723">
    <property type="entry name" value="PIN domain-like"/>
    <property type="match status" value="1"/>
</dbReference>
<name>A0A977KAS6_9CREN</name>
<dbReference type="Pfam" id="PF01850">
    <property type="entry name" value="PIN"/>
    <property type="match status" value="1"/>
</dbReference>
<dbReference type="CDD" id="cd09873">
    <property type="entry name" value="PIN_Pae0151-like"/>
    <property type="match status" value="1"/>
</dbReference>
<dbReference type="Gene3D" id="3.40.50.1010">
    <property type="entry name" value="5'-nuclease"/>
    <property type="match status" value="1"/>
</dbReference>
<evidence type="ECO:0000313" key="4">
    <source>
        <dbReference type="Proteomes" id="UP001063698"/>
    </source>
</evidence>
<gene>
    <name evidence="3" type="ORF">IPA_02780</name>
</gene>
<dbReference type="InterPro" id="IPR002716">
    <property type="entry name" value="PIN_dom"/>
</dbReference>
<dbReference type="InterPro" id="IPR029060">
    <property type="entry name" value="PIN-like_dom_sf"/>
</dbReference>